<dbReference type="SMART" id="SM00176">
    <property type="entry name" value="RAN"/>
    <property type="match status" value="1"/>
</dbReference>
<dbReference type="SUPFAM" id="SSF52540">
    <property type="entry name" value="P-loop containing nucleoside triphosphate hydrolases"/>
    <property type="match status" value="1"/>
</dbReference>
<dbReference type="InterPro" id="IPR005225">
    <property type="entry name" value="Small_GTP-bd"/>
</dbReference>
<dbReference type="InterPro" id="IPR050209">
    <property type="entry name" value="Rab_GTPases_membrane_traffic"/>
</dbReference>
<dbReference type="PROSITE" id="PS51421">
    <property type="entry name" value="RAS"/>
    <property type="match status" value="1"/>
</dbReference>
<dbReference type="SMART" id="SM00175">
    <property type="entry name" value="RAB"/>
    <property type="match status" value="1"/>
</dbReference>
<dbReference type="SMART" id="SM00174">
    <property type="entry name" value="RHO"/>
    <property type="match status" value="1"/>
</dbReference>
<dbReference type="Gene3D" id="3.40.50.300">
    <property type="entry name" value="P-loop containing nucleotide triphosphate hydrolases"/>
    <property type="match status" value="1"/>
</dbReference>
<evidence type="ECO:0000256" key="2">
    <source>
        <dbReference type="ARBA" id="ARBA00022741"/>
    </source>
</evidence>
<dbReference type="PROSITE" id="PS51420">
    <property type="entry name" value="RHO"/>
    <property type="match status" value="1"/>
</dbReference>
<name>A0A0N4Z349_PARTI</name>
<dbReference type="PROSITE" id="PS51419">
    <property type="entry name" value="RAB"/>
    <property type="match status" value="1"/>
</dbReference>
<evidence type="ECO:0000313" key="6">
    <source>
        <dbReference type="WBParaSite" id="PTRK_0000132800.1"/>
    </source>
</evidence>
<keyword evidence="2" id="KW-0547">Nucleotide-binding</keyword>
<proteinExistence type="inferred from homology"/>
<keyword evidence="3" id="KW-0342">GTP-binding</keyword>
<evidence type="ECO:0000256" key="1">
    <source>
        <dbReference type="ARBA" id="ARBA00006270"/>
    </source>
</evidence>
<keyword evidence="4" id="KW-0449">Lipoprotein</keyword>
<dbReference type="PRINTS" id="PR00449">
    <property type="entry name" value="RASTRNSFRMNG"/>
</dbReference>
<dbReference type="SMART" id="SM00173">
    <property type="entry name" value="RAS"/>
    <property type="match status" value="1"/>
</dbReference>
<dbReference type="GO" id="GO:0005525">
    <property type="term" value="F:GTP binding"/>
    <property type="evidence" value="ECO:0007669"/>
    <property type="project" value="UniProtKB-KW"/>
</dbReference>
<evidence type="ECO:0000256" key="3">
    <source>
        <dbReference type="ARBA" id="ARBA00023134"/>
    </source>
</evidence>
<evidence type="ECO:0000256" key="4">
    <source>
        <dbReference type="ARBA" id="ARBA00023288"/>
    </source>
</evidence>
<dbReference type="WBParaSite" id="PTRK_0000132800.1">
    <property type="protein sequence ID" value="PTRK_0000132800.1"/>
    <property type="gene ID" value="PTRK_0000132800"/>
</dbReference>
<dbReference type="PANTHER" id="PTHR47979">
    <property type="entry name" value="DRAB11-RELATED"/>
    <property type="match status" value="1"/>
</dbReference>
<organism evidence="5 6">
    <name type="scientific">Parastrongyloides trichosuri</name>
    <name type="common">Possum-specific nematode worm</name>
    <dbReference type="NCBI Taxonomy" id="131310"/>
    <lineage>
        <taxon>Eukaryota</taxon>
        <taxon>Metazoa</taxon>
        <taxon>Ecdysozoa</taxon>
        <taxon>Nematoda</taxon>
        <taxon>Chromadorea</taxon>
        <taxon>Rhabditida</taxon>
        <taxon>Tylenchina</taxon>
        <taxon>Panagrolaimomorpha</taxon>
        <taxon>Strongyloidoidea</taxon>
        <taxon>Strongyloididae</taxon>
        <taxon>Parastrongyloides</taxon>
    </lineage>
</organism>
<reference evidence="6" key="1">
    <citation type="submission" date="2017-02" db="UniProtKB">
        <authorList>
            <consortium name="WormBaseParasite"/>
        </authorList>
    </citation>
    <scope>IDENTIFICATION</scope>
</reference>
<dbReference type="AlphaFoldDB" id="A0A0N4Z349"/>
<dbReference type="FunFam" id="3.40.50.300:FF:001129">
    <property type="entry name" value="ras-related protein Rab-44 isoform X2"/>
    <property type="match status" value="1"/>
</dbReference>
<evidence type="ECO:0000313" key="5">
    <source>
        <dbReference type="Proteomes" id="UP000038045"/>
    </source>
</evidence>
<sequence>MDDNDSIYSGLDFLYQFRIILIGDSTVGKSCLLKYLTDGIYNGETSATVGVDFCTRIVTLENGVRIKLQLWDTAGQEKYRAITRSYYRNSVGVIIAYDIQQRDTFENVEKWFIEAEDNIGGPIPENSVFQLVGHKSDLQNEREVMYEEGSCFAKYHNMKFIEASAKTGQNVEECFLMIAREIYKRYKKGLLQTSEGWDGIKVAQPIRYDAISLNDNEDDYRASCGC</sequence>
<dbReference type="InterPro" id="IPR027417">
    <property type="entry name" value="P-loop_NTPase"/>
</dbReference>
<dbReference type="NCBIfam" id="TIGR00231">
    <property type="entry name" value="small_GTP"/>
    <property type="match status" value="1"/>
</dbReference>
<dbReference type="Proteomes" id="UP000038045">
    <property type="component" value="Unplaced"/>
</dbReference>
<protein>
    <submittedName>
        <fullName evidence="6">Ras-related protein Rab-8A</fullName>
    </submittedName>
</protein>
<keyword evidence="5" id="KW-1185">Reference proteome</keyword>
<dbReference type="Pfam" id="PF00071">
    <property type="entry name" value="Ras"/>
    <property type="match status" value="1"/>
</dbReference>
<accession>A0A0N4Z349</accession>
<comment type="similarity">
    <text evidence="1">Belongs to the small GTPase superfamily. Rab family.</text>
</comment>
<dbReference type="GO" id="GO:0003924">
    <property type="term" value="F:GTPase activity"/>
    <property type="evidence" value="ECO:0007669"/>
    <property type="project" value="InterPro"/>
</dbReference>
<dbReference type="STRING" id="131310.A0A0N4Z349"/>
<dbReference type="InterPro" id="IPR001806">
    <property type="entry name" value="Small_GTPase"/>
</dbReference>